<sequence length="811" mass="86036">MAEVRAIGGEPATVLDSGWMAALGPPGIVPSPAAAAGLDWRAAPVPGTAAEVFPEAVDLLETSDIWYRCAVEATGPQTLILEGLATLAEVCVDGESVLSSRSMFLSHQVDFEARGQTEISLLFRETSGFLEHAKGPRARWRPMMITPGTLRFLRRTPLGSMPGWAPTTPIVGPWKPVTLVARSAPFRVRNLRLIPRLDGTTGRLDVALTLDQAFDGTATISCAGMSTPLVATGPATLAATLAIESVSAWWPHTHGEPVLHGVTVRLGTHEIDCGRVGFRSIAIDRGDDGKGFALKINGLPVFCRGASWMPPKPTAPGSADPRPLLELARDAGMNMLRLSGTMTPESQAFHDACDEMGILVWHDLPFANFDYPFADPAFSALCEREVRGLLNRLQASPSLAVVCGGSEIAQQATMLGLTPAQAAMPFFDETVPALVADLAPQAVHVVHSPSGGPLPFLTNEGVTHYFGVGAYRRPIEDARRSDVRFASECLAFANPPSPARLRAARTADPTCPRWKASIPRDLGADWDFEDVRDHYVGTLYGADPEALRASDPDRYLALGRAAASELMEAVLAEWRRAGSRCGGGLVWFLNDMAEGAGWGVIDDRGQPKAPWFALRRAFQPVHLGLTDEGLNGLGIHITNETSSALTLKLTLASYGDSPHPLAKAEADIAVAPRSSQSLSSAALIGRFFDITHAYRFGARAHEATLARLIDPETGAIVAEASHVLAGCAARPATGSLSVEVAGTVETPALRIAAERFARFVTIDDLTLQPSDQGFCLAPGETRLISLVGAPGLAPSGAVEALNAAPVRYGAA</sequence>
<dbReference type="InterPro" id="IPR050887">
    <property type="entry name" value="Beta-mannosidase_GH2"/>
</dbReference>
<dbReference type="Proteomes" id="UP000298588">
    <property type="component" value="Chromosome"/>
</dbReference>
<dbReference type="OrthoDB" id="9758603at2"/>
<dbReference type="InterPro" id="IPR008979">
    <property type="entry name" value="Galactose-bd-like_sf"/>
</dbReference>
<evidence type="ECO:0000313" key="4">
    <source>
        <dbReference type="EMBL" id="QCK88525.1"/>
    </source>
</evidence>
<evidence type="ECO:0000259" key="3">
    <source>
        <dbReference type="Pfam" id="PF22666"/>
    </source>
</evidence>
<proteinExistence type="predicted"/>
<keyword evidence="5" id="KW-1185">Reference proteome</keyword>
<dbReference type="SUPFAM" id="SSF51445">
    <property type="entry name" value="(Trans)glycosidases"/>
    <property type="match status" value="1"/>
</dbReference>
<dbReference type="InterPro" id="IPR036156">
    <property type="entry name" value="Beta-gal/glucu_dom_sf"/>
</dbReference>
<dbReference type="InterPro" id="IPR054593">
    <property type="entry name" value="Beta-mannosidase-like_N2"/>
</dbReference>
<dbReference type="AlphaFoldDB" id="A0A4D7QMN3"/>
<feature type="domain" description="Beta-mannosidase-like galactose-binding" evidence="3">
    <location>
        <begin position="59"/>
        <end position="175"/>
    </location>
</feature>
<dbReference type="RefSeq" id="WP_137101851.1">
    <property type="nucleotide sequence ID" value="NZ_CP039865.1"/>
</dbReference>
<dbReference type="Pfam" id="PF22666">
    <property type="entry name" value="Glyco_hydro_2_N2"/>
    <property type="match status" value="1"/>
</dbReference>
<evidence type="ECO:0000256" key="1">
    <source>
        <dbReference type="ARBA" id="ARBA00022801"/>
    </source>
</evidence>
<dbReference type="EMBL" id="CP039865">
    <property type="protein sequence ID" value="QCK88525.1"/>
    <property type="molecule type" value="Genomic_DNA"/>
</dbReference>
<dbReference type="PANTHER" id="PTHR43730">
    <property type="entry name" value="BETA-MANNOSIDASE"/>
    <property type="match status" value="1"/>
</dbReference>
<dbReference type="PANTHER" id="PTHR43730:SF1">
    <property type="entry name" value="BETA-MANNOSIDASE"/>
    <property type="match status" value="1"/>
</dbReference>
<evidence type="ECO:0000313" key="5">
    <source>
        <dbReference type="Proteomes" id="UP000298588"/>
    </source>
</evidence>
<dbReference type="SUPFAM" id="SSF49785">
    <property type="entry name" value="Galactose-binding domain-like"/>
    <property type="match status" value="1"/>
</dbReference>
<dbReference type="KEGG" id="paqt:E8L99_23575"/>
<dbReference type="SUPFAM" id="SSF49303">
    <property type="entry name" value="beta-Galactosidase/glucuronidase domain"/>
    <property type="match status" value="1"/>
</dbReference>
<dbReference type="Gene3D" id="2.60.120.260">
    <property type="entry name" value="Galactose-binding domain-like"/>
    <property type="match status" value="1"/>
</dbReference>
<accession>A0A4D7QMN3</accession>
<protein>
    <submittedName>
        <fullName evidence="4">Glycoside hydrolase family 2 protein</fullName>
    </submittedName>
</protein>
<dbReference type="GO" id="GO:0004567">
    <property type="term" value="F:beta-mannosidase activity"/>
    <property type="evidence" value="ECO:0007669"/>
    <property type="project" value="TreeGrafter"/>
</dbReference>
<evidence type="ECO:0000256" key="2">
    <source>
        <dbReference type="ARBA" id="ARBA00023295"/>
    </source>
</evidence>
<dbReference type="InterPro" id="IPR017853">
    <property type="entry name" value="GH"/>
</dbReference>
<dbReference type="Gene3D" id="3.20.20.80">
    <property type="entry name" value="Glycosidases"/>
    <property type="match status" value="1"/>
</dbReference>
<reference evidence="4 5" key="1">
    <citation type="submission" date="2019-04" db="EMBL/GenBank/DDBJ databases">
        <title>Phreatobacter aquaticus sp. nov.</title>
        <authorList>
            <person name="Choi A."/>
            <person name="Baek K."/>
        </authorList>
    </citation>
    <scope>NUCLEOTIDE SEQUENCE [LARGE SCALE GENOMIC DNA]</scope>
    <source>
        <strain evidence="4 5">NMCR1094</strain>
    </source>
</reference>
<keyword evidence="2" id="KW-0326">Glycosidase</keyword>
<name>A0A4D7QMN3_9HYPH</name>
<dbReference type="GO" id="GO:0006516">
    <property type="term" value="P:glycoprotein catabolic process"/>
    <property type="evidence" value="ECO:0007669"/>
    <property type="project" value="TreeGrafter"/>
</dbReference>
<keyword evidence="1 4" id="KW-0378">Hydrolase</keyword>
<organism evidence="4 5">
    <name type="scientific">Phreatobacter aquaticus</name>
    <dbReference type="NCBI Taxonomy" id="2570229"/>
    <lineage>
        <taxon>Bacteria</taxon>
        <taxon>Pseudomonadati</taxon>
        <taxon>Pseudomonadota</taxon>
        <taxon>Alphaproteobacteria</taxon>
        <taxon>Hyphomicrobiales</taxon>
        <taxon>Phreatobacteraceae</taxon>
        <taxon>Phreatobacter</taxon>
    </lineage>
</organism>
<gene>
    <name evidence="4" type="ORF">E8L99_23575</name>
</gene>